<dbReference type="AlphaFoldDB" id="A0A8H8DHJ4"/>
<keyword evidence="3" id="KW-1185">Reference proteome</keyword>
<name>A0A8H8DHJ4_9FUNG</name>
<gene>
    <name evidence="2" type="ORF">BJ554DRAFT_873</name>
</gene>
<evidence type="ECO:0000313" key="2">
    <source>
        <dbReference type="EMBL" id="KAG5458829.1"/>
    </source>
</evidence>
<reference evidence="2 3" key="1">
    <citation type="journal article" name="Sci. Rep.">
        <title>Genome-scale phylogenetic analyses confirm Olpidium as the closest living zoosporic fungus to the non-flagellated, terrestrial fungi.</title>
        <authorList>
            <person name="Chang Y."/>
            <person name="Rochon D."/>
            <person name="Sekimoto S."/>
            <person name="Wang Y."/>
            <person name="Chovatia M."/>
            <person name="Sandor L."/>
            <person name="Salamov A."/>
            <person name="Grigoriev I.V."/>
            <person name="Stajich J.E."/>
            <person name="Spatafora J.W."/>
        </authorList>
    </citation>
    <scope>NUCLEOTIDE SEQUENCE [LARGE SCALE GENOMIC DNA]</scope>
    <source>
        <strain evidence="2">S191</strain>
    </source>
</reference>
<proteinExistence type="predicted"/>
<evidence type="ECO:0000256" key="1">
    <source>
        <dbReference type="SAM" id="MobiDB-lite"/>
    </source>
</evidence>
<organism evidence="2 3">
    <name type="scientific">Olpidium bornovanus</name>
    <dbReference type="NCBI Taxonomy" id="278681"/>
    <lineage>
        <taxon>Eukaryota</taxon>
        <taxon>Fungi</taxon>
        <taxon>Fungi incertae sedis</taxon>
        <taxon>Olpidiomycota</taxon>
        <taxon>Olpidiomycotina</taxon>
        <taxon>Olpidiomycetes</taxon>
        <taxon>Olpidiales</taxon>
        <taxon>Olpidiaceae</taxon>
        <taxon>Olpidium</taxon>
    </lineage>
</organism>
<evidence type="ECO:0000313" key="3">
    <source>
        <dbReference type="Proteomes" id="UP000673691"/>
    </source>
</evidence>
<comment type="caution">
    <text evidence="2">The sequence shown here is derived from an EMBL/GenBank/DDBJ whole genome shotgun (WGS) entry which is preliminary data.</text>
</comment>
<dbReference type="EMBL" id="JAEFCI010007832">
    <property type="protein sequence ID" value="KAG5458829.1"/>
    <property type="molecule type" value="Genomic_DNA"/>
</dbReference>
<dbReference type="Proteomes" id="UP000673691">
    <property type="component" value="Unassembled WGS sequence"/>
</dbReference>
<accession>A0A8H8DHJ4</accession>
<sequence>GAFEEGERVEARLSRDRGFGAVNAPRAGSILGLGLGSLAPRQVDLGGDAGRLPPWHPAPQPAVAPGLGLPENNNDGLKTVDAGATAREVPASGR</sequence>
<feature type="non-terminal residue" evidence="2">
    <location>
        <position position="1"/>
    </location>
</feature>
<feature type="region of interest" description="Disordered" evidence="1">
    <location>
        <begin position="57"/>
        <end position="94"/>
    </location>
</feature>
<protein>
    <submittedName>
        <fullName evidence="2">Uncharacterized protein</fullName>
    </submittedName>
</protein>